<dbReference type="Gene3D" id="1.10.10.580">
    <property type="entry name" value="Structural maintenance of chromosome 1. Chain E"/>
    <property type="match status" value="1"/>
</dbReference>
<name>A0ABQ7H027_DUNSA</name>
<evidence type="ECO:0000313" key="2">
    <source>
        <dbReference type="EMBL" id="KAF5840209.1"/>
    </source>
</evidence>
<evidence type="ECO:0000313" key="3">
    <source>
        <dbReference type="Proteomes" id="UP000815325"/>
    </source>
</evidence>
<feature type="region of interest" description="Disordered" evidence="1">
    <location>
        <begin position="1"/>
        <end position="338"/>
    </location>
</feature>
<keyword evidence="3" id="KW-1185">Reference proteome</keyword>
<protein>
    <submittedName>
        <fullName evidence="2">Uncharacterized protein</fullName>
    </submittedName>
</protein>
<organism evidence="2 3">
    <name type="scientific">Dunaliella salina</name>
    <name type="common">Green alga</name>
    <name type="synonym">Protococcus salinus</name>
    <dbReference type="NCBI Taxonomy" id="3046"/>
    <lineage>
        <taxon>Eukaryota</taxon>
        <taxon>Viridiplantae</taxon>
        <taxon>Chlorophyta</taxon>
        <taxon>core chlorophytes</taxon>
        <taxon>Chlorophyceae</taxon>
        <taxon>CS clade</taxon>
        <taxon>Chlamydomonadales</taxon>
        <taxon>Dunaliellaceae</taxon>
        <taxon>Dunaliella</taxon>
    </lineage>
</organism>
<dbReference type="InterPro" id="IPR023093">
    <property type="entry name" value="ScpA-like_C"/>
</dbReference>
<feature type="compositionally biased region" description="Gly residues" evidence="1">
    <location>
        <begin position="236"/>
        <end position="246"/>
    </location>
</feature>
<feature type="region of interest" description="Disordered" evidence="1">
    <location>
        <begin position="390"/>
        <end position="419"/>
    </location>
</feature>
<feature type="compositionally biased region" description="Low complexity" evidence="1">
    <location>
        <begin position="71"/>
        <end position="88"/>
    </location>
</feature>
<sequence length="451" mass="46131">MRPPHAHAPSQQHQPPSSIPADSPVAPPLPHRARQGPVRKRGRGQDFPPPPQAPHATPAVHAAQEAQQTRAASPGSAAAAAAQGEQQGLQGGPAGAPPSAAGDEHVGPGRDTERPGFAPFTTPGIELPGGRPQGEEAEMMDTGGGGEGFGPPTTGGPASAGGPSPWMPDTGPPASQQPPQHQTHPQSPPSPVPALDTQAAGEGGAGGEGGGGLGADGVRDGYDGEAGFATGLVEEAGGGSPGGGLGLASQGEVQARPSGEALPSRRGSRERARSPQQRRQLEQQQQQQEGLTPYPSSSPPPQSSSDSATQVWHSQSQQQPSLPSGTQHPQGEEEEGHGLETLSQADVNAACGVAVPIRLLMHSQSRLEASRCFFELLLLQSRGLVRLQQQQQQQQLQASQPEPGSKRRGGPNGKVPDLEAHLTPAGVQEGVWAGAQRVAQALVSMASSQQE</sequence>
<feature type="compositionally biased region" description="Low complexity" evidence="1">
    <location>
        <begin position="282"/>
        <end position="295"/>
    </location>
</feature>
<comment type="caution">
    <text evidence="2">The sequence shown here is derived from an EMBL/GenBank/DDBJ whole genome shotgun (WGS) entry which is preliminary data.</text>
</comment>
<feature type="compositionally biased region" description="Low complexity" evidence="1">
    <location>
        <begin position="314"/>
        <end position="329"/>
    </location>
</feature>
<gene>
    <name evidence="2" type="ORF">DUNSADRAFT_17426</name>
</gene>
<feature type="compositionally biased region" description="Gly residues" evidence="1">
    <location>
        <begin position="201"/>
        <end position="215"/>
    </location>
</feature>
<feature type="compositionally biased region" description="Low complexity" evidence="1">
    <location>
        <begin position="7"/>
        <end position="21"/>
    </location>
</feature>
<proteinExistence type="predicted"/>
<accession>A0ABQ7H027</accession>
<feature type="compositionally biased region" description="Low complexity" evidence="1">
    <location>
        <begin position="54"/>
        <end position="64"/>
    </location>
</feature>
<feature type="compositionally biased region" description="Low complexity" evidence="1">
    <location>
        <begin position="150"/>
        <end position="185"/>
    </location>
</feature>
<evidence type="ECO:0000256" key="1">
    <source>
        <dbReference type="SAM" id="MobiDB-lite"/>
    </source>
</evidence>
<dbReference type="Proteomes" id="UP000815325">
    <property type="component" value="Unassembled WGS sequence"/>
</dbReference>
<feature type="compositionally biased region" description="Low complexity" evidence="1">
    <location>
        <begin position="390"/>
        <end position="400"/>
    </location>
</feature>
<feature type="compositionally biased region" description="Basic and acidic residues" evidence="1">
    <location>
        <begin position="102"/>
        <end position="114"/>
    </location>
</feature>
<feature type="compositionally biased region" description="Basic residues" evidence="1">
    <location>
        <begin position="31"/>
        <end position="42"/>
    </location>
</feature>
<reference evidence="2" key="1">
    <citation type="submission" date="2017-08" db="EMBL/GenBank/DDBJ databases">
        <authorList>
            <person name="Polle J.E."/>
            <person name="Barry K."/>
            <person name="Cushman J."/>
            <person name="Schmutz J."/>
            <person name="Tran D."/>
            <person name="Hathwaick L.T."/>
            <person name="Yim W.C."/>
            <person name="Jenkins J."/>
            <person name="Mckie-Krisberg Z.M."/>
            <person name="Prochnik S."/>
            <person name="Lindquist E."/>
            <person name="Dockter R.B."/>
            <person name="Adam C."/>
            <person name="Molina H."/>
            <person name="Bunkerborg J."/>
            <person name="Jin E."/>
            <person name="Buchheim M."/>
            <person name="Magnuson J."/>
        </authorList>
    </citation>
    <scope>NUCLEOTIDE SEQUENCE</scope>
    <source>
        <strain evidence="2">CCAP 19/18</strain>
    </source>
</reference>
<dbReference type="EMBL" id="MU069520">
    <property type="protein sequence ID" value="KAF5840209.1"/>
    <property type="molecule type" value="Genomic_DNA"/>
</dbReference>